<name>A0AA38G5P0_TAXCH</name>
<evidence type="ECO:0000313" key="2">
    <source>
        <dbReference type="Proteomes" id="UP000824469"/>
    </source>
</evidence>
<gene>
    <name evidence="1" type="ORF">KI387_024046</name>
</gene>
<feature type="non-terminal residue" evidence="1">
    <location>
        <position position="63"/>
    </location>
</feature>
<organism evidence="1 2">
    <name type="scientific">Taxus chinensis</name>
    <name type="common">Chinese yew</name>
    <name type="synonym">Taxus wallichiana var. chinensis</name>
    <dbReference type="NCBI Taxonomy" id="29808"/>
    <lineage>
        <taxon>Eukaryota</taxon>
        <taxon>Viridiplantae</taxon>
        <taxon>Streptophyta</taxon>
        <taxon>Embryophyta</taxon>
        <taxon>Tracheophyta</taxon>
        <taxon>Spermatophyta</taxon>
        <taxon>Pinopsida</taxon>
        <taxon>Pinidae</taxon>
        <taxon>Conifers II</taxon>
        <taxon>Cupressales</taxon>
        <taxon>Taxaceae</taxon>
        <taxon>Taxus</taxon>
    </lineage>
</organism>
<feature type="non-terminal residue" evidence="1">
    <location>
        <position position="1"/>
    </location>
</feature>
<dbReference type="AlphaFoldDB" id="A0AA38G5P0"/>
<dbReference type="EMBL" id="JAHRHJ020000005">
    <property type="protein sequence ID" value="KAH9315419.1"/>
    <property type="molecule type" value="Genomic_DNA"/>
</dbReference>
<evidence type="ECO:0000313" key="1">
    <source>
        <dbReference type="EMBL" id="KAH9315419.1"/>
    </source>
</evidence>
<accession>A0AA38G5P0</accession>
<sequence>TITVDLAEFRPQEKVELMNEKSVVVTTNYLKLSNQLKKAQDSLQKVEATIVGRMAKLKAKDRE</sequence>
<reference evidence="1 2" key="1">
    <citation type="journal article" date="2021" name="Nat. Plants">
        <title>The Taxus genome provides insights into paclitaxel biosynthesis.</title>
        <authorList>
            <person name="Xiong X."/>
            <person name="Gou J."/>
            <person name="Liao Q."/>
            <person name="Li Y."/>
            <person name="Zhou Q."/>
            <person name="Bi G."/>
            <person name="Li C."/>
            <person name="Du R."/>
            <person name="Wang X."/>
            <person name="Sun T."/>
            <person name="Guo L."/>
            <person name="Liang H."/>
            <person name="Lu P."/>
            <person name="Wu Y."/>
            <person name="Zhang Z."/>
            <person name="Ro D.K."/>
            <person name="Shang Y."/>
            <person name="Huang S."/>
            <person name="Yan J."/>
        </authorList>
    </citation>
    <scope>NUCLEOTIDE SEQUENCE [LARGE SCALE GENOMIC DNA]</scope>
    <source>
        <strain evidence="1">Ta-2019</strain>
    </source>
</reference>
<keyword evidence="2" id="KW-1185">Reference proteome</keyword>
<protein>
    <submittedName>
        <fullName evidence="1">Uncharacterized protein</fullName>
    </submittedName>
</protein>
<comment type="caution">
    <text evidence="1">The sequence shown here is derived from an EMBL/GenBank/DDBJ whole genome shotgun (WGS) entry which is preliminary data.</text>
</comment>
<dbReference type="Proteomes" id="UP000824469">
    <property type="component" value="Unassembled WGS sequence"/>
</dbReference>
<proteinExistence type="predicted"/>